<keyword evidence="2" id="KW-1185">Reference proteome</keyword>
<proteinExistence type="predicted"/>
<organism evidence="1 2">
    <name type="scientific">Ruminococcus bovis</name>
    <dbReference type="NCBI Taxonomy" id="2564099"/>
    <lineage>
        <taxon>Bacteria</taxon>
        <taxon>Bacillati</taxon>
        <taxon>Bacillota</taxon>
        <taxon>Clostridia</taxon>
        <taxon>Eubacteriales</taxon>
        <taxon>Oscillospiraceae</taxon>
        <taxon>Ruminococcus</taxon>
    </lineage>
</organism>
<gene>
    <name evidence="1" type="ORF">E5Z56_00830</name>
</gene>
<dbReference type="EMBL" id="CP039381">
    <property type="protein sequence ID" value="QCT05996.1"/>
    <property type="molecule type" value="Genomic_DNA"/>
</dbReference>
<name>A0A4P8XST5_9FIRM</name>
<dbReference type="RefSeq" id="WP_138156094.1">
    <property type="nucleotide sequence ID" value="NZ_CP039381.1"/>
</dbReference>
<reference evidence="1 2" key="1">
    <citation type="submission" date="2019-04" db="EMBL/GenBank/DDBJ databases">
        <authorList>
            <person name="Embree M."/>
            <person name="Gaffney J.R."/>
        </authorList>
    </citation>
    <scope>NUCLEOTIDE SEQUENCE [LARGE SCALE GENOMIC DNA]</scope>
    <source>
        <strain evidence="1 2">JE7A12</strain>
    </source>
</reference>
<accession>A0A4P8XST5</accession>
<protein>
    <submittedName>
        <fullName evidence="1">Uncharacterized protein</fullName>
    </submittedName>
</protein>
<sequence length="102" mass="11985">MTVRFDLTDARERALAEYMQTLDVKKYQSRNQFMIDALADYVDLQSITREQHEEDIRNIIREEMRACFAEANFAPQPLNPALSAEQQEEAEQDILDDLKLFD</sequence>
<dbReference type="Proteomes" id="UP000301475">
    <property type="component" value="Chromosome"/>
</dbReference>
<dbReference type="OrthoDB" id="2059607at2"/>
<evidence type="ECO:0000313" key="1">
    <source>
        <dbReference type="EMBL" id="QCT05996.1"/>
    </source>
</evidence>
<dbReference type="AlphaFoldDB" id="A0A4P8XST5"/>
<evidence type="ECO:0000313" key="2">
    <source>
        <dbReference type="Proteomes" id="UP000301475"/>
    </source>
</evidence>
<dbReference type="KEGG" id="ruj:E5Z56_00830"/>